<accession>A0AAD2CBW1</accession>
<evidence type="ECO:0000313" key="1">
    <source>
        <dbReference type="EMBL" id="CAJ1927084.1"/>
    </source>
</evidence>
<reference evidence="1" key="1">
    <citation type="submission" date="2023-08" db="EMBL/GenBank/DDBJ databases">
        <authorList>
            <person name="Audoor S."/>
            <person name="Bilcke G."/>
        </authorList>
    </citation>
    <scope>NUCLEOTIDE SEQUENCE</scope>
</reference>
<dbReference type="AlphaFoldDB" id="A0AAD2CBW1"/>
<proteinExistence type="predicted"/>
<organism evidence="1 2">
    <name type="scientific">Cylindrotheca closterium</name>
    <dbReference type="NCBI Taxonomy" id="2856"/>
    <lineage>
        <taxon>Eukaryota</taxon>
        <taxon>Sar</taxon>
        <taxon>Stramenopiles</taxon>
        <taxon>Ochrophyta</taxon>
        <taxon>Bacillariophyta</taxon>
        <taxon>Bacillariophyceae</taxon>
        <taxon>Bacillariophycidae</taxon>
        <taxon>Bacillariales</taxon>
        <taxon>Bacillariaceae</taxon>
        <taxon>Cylindrotheca</taxon>
    </lineage>
</organism>
<gene>
    <name evidence="1" type="ORF">CYCCA115_LOCUS1269</name>
</gene>
<comment type="caution">
    <text evidence="1">The sequence shown here is derived from an EMBL/GenBank/DDBJ whole genome shotgun (WGS) entry which is preliminary data.</text>
</comment>
<name>A0AAD2CBW1_9STRA</name>
<keyword evidence="2" id="KW-1185">Reference proteome</keyword>
<protein>
    <submittedName>
        <fullName evidence="1">Uncharacterized protein</fullName>
    </submittedName>
</protein>
<dbReference type="Proteomes" id="UP001295423">
    <property type="component" value="Unassembled WGS sequence"/>
</dbReference>
<evidence type="ECO:0000313" key="2">
    <source>
        <dbReference type="Proteomes" id="UP001295423"/>
    </source>
</evidence>
<sequence length="213" mass="23791">MNFKTIIEQNDETLAFLRTRDYSKAAVASSTALKCLRSLQEQCAGASKGCCNELYSSTCSDGLDQCMLLSKVEDESSFEANDEFIYKHGISLHSEVIGAEIITSVLLFNTALAHHMLAIEQQQHQALLKAKRLYELAYSAYEMDHNILFQFAVINNIVVIDRKLGNEVMPNECLAHLISLFMVFVDQGCNMHLRHVQGFLVNLPWAIDAAVAA</sequence>
<dbReference type="EMBL" id="CAKOGP040000014">
    <property type="protein sequence ID" value="CAJ1927084.1"/>
    <property type="molecule type" value="Genomic_DNA"/>
</dbReference>